<feature type="compositionally biased region" description="Gly residues" evidence="1">
    <location>
        <begin position="191"/>
        <end position="202"/>
    </location>
</feature>
<protein>
    <submittedName>
        <fullName evidence="2">Uncharacterized protein</fullName>
    </submittedName>
</protein>
<feature type="compositionally biased region" description="Low complexity" evidence="1">
    <location>
        <begin position="162"/>
        <end position="171"/>
    </location>
</feature>
<accession>A0A5A8CM63</accession>
<dbReference type="EMBL" id="VLTL01000197">
    <property type="protein sequence ID" value="KAA0153534.1"/>
    <property type="molecule type" value="Genomic_DNA"/>
</dbReference>
<proteinExistence type="predicted"/>
<feature type="region of interest" description="Disordered" evidence="1">
    <location>
        <begin position="381"/>
        <end position="403"/>
    </location>
</feature>
<feature type="compositionally biased region" description="Low complexity" evidence="1">
    <location>
        <begin position="255"/>
        <end position="278"/>
    </location>
</feature>
<feature type="compositionally biased region" description="Gly residues" evidence="1">
    <location>
        <begin position="14"/>
        <end position="26"/>
    </location>
</feature>
<evidence type="ECO:0000313" key="2">
    <source>
        <dbReference type="EMBL" id="KAA0153534.1"/>
    </source>
</evidence>
<feature type="compositionally biased region" description="Gly residues" evidence="1">
    <location>
        <begin position="220"/>
        <end position="235"/>
    </location>
</feature>
<feature type="compositionally biased region" description="Basic residues" evidence="1">
    <location>
        <begin position="84"/>
        <end position="100"/>
    </location>
</feature>
<evidence type="ECO:0000256" key="1">
    <source>
        <dbReference type="SAM" id="MobiDB-lite"/>
    </source>
</evidence>
<feature type="region of interest" description="Disordered" evidence="1">
    <location>
        <begin position="76"/>
        <end position="308"/>
    </location>
</feature>
<evidence type="ECO:0000313" key="3">
    <source>
        <dbReference type="Proteomes" id="UP000324907"/>
    </source>
</evidence>
<dbReference type="AlphaFoldDB" id="A0A5A8CM63"/>
<reference evidence="2 3" key="1">
    <citation type="submission" date="2019-07" db="EMBL/GenBank/DDBJ databases">
        <title>Genomes of Cafeteria roenbergensis.</title>
        <authorList>
            <person name="Fischer M.G."/>
            <person name="Hackl T."/>
            <person name="Roman M."/>
        </authorList>
    </citation>
    <scope>NUCLEOTIDE SEQUENCE [LARGE SCALE GENOMIC DNA]</scope>
    <source>
        <strain evidence="2 3">RCC970-E3</strain>
    </source>
</reference>
<organism evidence="2 3">
    <name type="scientific">Cafeteria roenbergensis</name>
    <name type="common">Marine flagellate</name>
    <dbReference type="NCBI Taxonomy" id="33653"/>
    <lineage>
        <taxon>Eukaryota</taxon>
        <taxon>Sar</taxon>
        <taxon>Stramenopiles</taxon>
        <taxon>Bigyra</taxon>
        <taxon>Opalozoa</taxon>
        <taxon>Bicosoecida</taxon>
        <taxon>Cafeteriaceae</taxon>
        <taxon>Cafeteria</taxon>
    </lineage>
</organism>
<sequence>MEFGQSSALPAGSAGSGRLFGPGGEFVGRPTTQAEQAAADREASAAASALENKIAEIADGLSSAFSSGPYATLMSSSAAARAGRGGRRDRRRNRAGGRRRAALDRSGARADQQAGWAQPGSRSAIGTPGYIAEERKGAHSPGSDPLFHSGRSGDAWLEADDSAGASAPSSATGFGRGHGESAGSYSASFGGSRGLFEGGADGRGASRDWLRSRASLSGAGSRGGAGGGTGGGTGPGHAHDADGFLGEGSSAQRPASVLARDADRAVASSRAAARWGSAGMSGPPPDSAGDWHPHGQGLAYGRDGGSSQNVRAVGAHMRRFQREMMDLKTGGFGGGKPRGILDPAVDQLLASLPPLQAPGVEPKLDKMSGLPPRLLGAKLTPLEEERQKARLSRPAADGPGATGAGAGAGVGAGGGAGAGQRSPCALCQFPFARVNLVTPVTRKAVFTLIGKWGADPAVTFGAAAAARLRLPPACYEVVRVCRFCTQFFDAAVEEAQRGQLTADADSTMA</sequence>
<gene>
    <name evidence="2" type="ORF">FNF28_06927</name>
</gene>
<feature type="region of interest" description="Disordered" evidence="1">
    <location>
        <begin position="1"/>
        <end position="46"/>
    </location>
</feature>
<feature type="compositionally biased region" description="Low complexity" evidence="1">
    <location>
        <begin position="181"/>
        <end position="190"/>
    </location>
</feature>
<dbReference type="Proteomes" id="UP000324907">
    <property type="component" value="Unassembled WGS sequence"/>
</dbReference>
<name>A0A5A8CM63_CAFRO</name>
<comment type="caution">
    <text evidence="2">The sequence shown here is derived from an EMBL/GenBank/DDBJ whole genome shotgun (WGS) entry which is preliminary data.</text>
</comment>
<feature type="compositionally biased region" description="Low complexity" evidence="1">
    <location>
        <begin position="1"/>
        <end position="13"/>
    </location>
</feature>